<keyword evidence="1" id="KW-0732">Signal</keyword>
<reference evidence="2 3" key="1">
    <citation type="submission" date="2016-10" db="EMBL/GenBank/DDBJ databases">
        <authorList>
            <person name="de Groot N.N."/>
        </authorList>
    </citation>
    <scope>NUCLEOTIDE SEQUENCE [LARGE SCALE GENOMIC DNA]</scope>
    <source>
        <strain evidence="2 3">JCM 21544</strain>
    </source>
</reference>
<sequence>MQPAALLIAATLLASPAAFAISDSEVCESRLEQLEAAIESLDPDGALEDVVEDLKDQAEEAQDDGRYAECIAIADRALQQLNAPMISQ</sequence>
<organism evidence="2 3">
    <name type="scientific">Pseudomonas indica</name>
    <dbReference type="NCBI Taxonomy" id="137658"/>
    <lineage>
        <taxon>Bacteria</taxon>
        <taxon>Pseudomonadati</taxon>
        <taxon>Pseudomonadota</taxon>
        <taxon>Gammaproteobacteria</taxon>
        <taxon>Pseudomonadales</taxon>
        <taxon>Pseudomonadaceae</taxon>
        <taxon>Pseudomonas</taxon>
    </lineage>
</organism>
<dbReference type="STRING" id="137658.SAMN05216186_10998"/>
<proteinExistence type="predicted"/>
<evidence type="ECO:0000313" key="2">
    <source>
        <dbReference type="EMBL" id="SDK67119.1"/>
    </source>
</evidence>
<protein>
    <submittedName>
        <fullName evidence="2">Uncharacterized protein</fullName>
    </submittedName>
</protein>
<dbReference type="RefSeq" id="WP_084337168.1">
    <property type="nucleotide sequence ID" value="NZ_CBKZNZ010000080.1"/>
</dbReference>
<evidence type="ECO:0000313" key="3">
    <source>
        <dbReference type="Proteomes" id="UP000198706"/>
    </source>
</evidence>
<dbReference type="Proteomes" id="UP000198706">
    <property type="component" value="Unassembled WGS sequence"/>
</dbReference>
<dbReference type="AlphaFoldDB" id="A0A1G9DTD8"/>
<feature type="signal peptide" evidence="1">
    <location>
        <begin position="1"/>
        <end position="20"/>
    </location>
</feature>
<evidence type="ECO:0000256" key="1">
    <source>
        <dbReference type="SAM" id="SignalP"/>
    </source>
</evidence>
<feature type="chain" id="PRO_5011438386" evidence="1">
    <location>
        <begin position="21"/>
        <end position="88"/>
    </location>
</feature>
<dbReference type="EMBL" id="FNFD01000009">
    <property type="protein sequence ID" value="SDK67119.1"/>
    <property type="molecule type" value="Genomic_DNA"/>
</dbReference>
<keyword evidence="3" id="KW-1185">Reference proteome</keyword>
<name>A0A1G9DTD8_9PSED</name>
<gene>
    <name evidence="2" type="ORF">SAMN05216186_10998</name>
</gene>
<accession>A0A1G9DTD8</accession>